<keyword evidence="2" id="KW-1185">Reference proteome</keyword>
<organism evidence="1 2">
    <name type="scientific">Armatimonas rosea</name>
    <dbReference type="NCBI Taxonomy" id="685828"/>
    <lineage>
        <taxon>Bacteria</taxon>
        <taxon>Bacillati</taxon>
        <taxon>Armatimonadota</taxon>
        <taxon>Armatimonadia</taxon>
        <taxon>Armatimonadales</taxon>
        <taxon>Armatimonadaceae</taxon>
        <taxon>Armatimonas</taxon>
    </lineage>
</organism>
<evidence type="ECO:0000313" key="2">
    <source>
        <dbReference type="Proteomes" id="UP000520814"/>
    </source>
</evidence>
<evidence type="ECO:0000313" key="1">
    <source>
        <dbReference type="EMBL" id="MBB6053465.1"/>
    </source>
</evidence>
<name>A0A7W9SV79_ARMRO</name>
<sequence>MAVEVVGVSVTPHVSVQTLKFFRPVPPSPGALVRLIVRGDSPFRRPDLLIEGENPAERLASGSWGWCDFPHDAPDAAVQVVPGQLTVLTFNQLTALPESVTLQWDEDQPGVRVPLKPSEQTIAAATFLGEGVQPDRLILHLENRAKAQVRVESVRLWLPADPKFPNRFSPTPPLAPDMRTLPAHDFCALTLETGKLPLTYCLIEVKLSTGFLWAHQRIKREAFDISGGWVGEKYLTDEPYLQALKKVHINAAHIPLVPGYSDTALSEKYPLKHFHACQPLASYDNERVLPKVHAVEFLGEPQYGGRKGPTAPQEVWSKLAPFATSRLATTVTWSDPRYWCRYAGISDFPHYDAYRVCAPATDSWRGYDWPGGVKIAWGAPLETIGELCRSLRECYKPAPTAYWSQGPHDDWNGWRPRGAPTPDELRLQAYHALASRITSLYWFNLKPISWVKFPDTFPEMQRIGREIRLLEPFYLEGAATHFAATKDKWELSVIASSRGALCFACDTAYTPELEKKVFVFGAPRAAVFAFPLPGYLQKPAEVVRVDADGVTSVVWKATKTGIEVRDTQHKVAIYVASRQKGLAERLERRRQELLADEARFAIDPSERPADRETLRQISEKK</sequence>
<gene>
    <name evidence="1" type="ORF">HNQ39_005300</name>
</gene>
<dbReference type="Proteomes" id="UP000520814">
    <property type="component" value="Unassembled WGS sequence"/>
</dbReference>
<reference evidence="1 2" key="1">
    <citation type="submission" date="2020-08" db="EMBL/GenBank/DDBJ databases">
        <title>Genomic Encyclopedia of Type Strains, Phase IV (KMG-IV): sequencing the most valuable type-strain genomes for metagenomic binning, comparative biology and taxonomic classification.</title>
        <authorList>
            <person name="Goeker M."/>
        </authorList>
    </citation>
    <scope>NUCLEOTIDE SEQUENCE [LARGE SCALE GENOMIC DNA]</scope>
    <source>
        <strain evidence="1 2">DSM 23562</strain>
    </source>
</reference>
<dbReference type="EMBL" id="JACHGW010000007">
    <property type="protein sequence ID" value="MBB6053465.1"/>
    <property type="molecule type" value="Genomic_DNA"/>
</dbReference>
<accession>A0A7W9SV79</accession>
<protein>
    <submittedName>
        <fullName evidence="1">Uncharacterized protein</fullName>
    </submittedName>
</protein>
<comment type="caution">
    <text evidence="1">The sequence shown here is derived from an EMBL/GenBank/DDBJ whole genome shotgun (WGS) entry which is preliminary data.</text>
</comment>
<dbReference type="RefSeq" id="WP_184203558.1">
    <property type="nucleotide sequence ID" value="NZ_JACHGW010000007.1"/>
</dbReference>
<proteinExistence type="predicted"/>
<dbReference type="AlphaFoldDB" id="A0A7W9SV79"/>